<accession>A0AA43XMR0</accession>
<evidence type="ECO:0000313" key="6">
    <source>
        <dbReference type="EMBL" id="NBG89149.1"/>
    </source>
</evidence>
<dbReference type="AlphaFoldDB" id="A0AA43XMR0"/>
<dbReference type="RefSeq" id="WP_160722516.1">
    <property type="nucleotide sequence ID" value="NZ_SUMG01000017.1"/>
</dbReference>
<keyword evidence="1 5" id="KW-0132">Cell division</keyword>
<comment type="subcellular location">
    <subcellularLocation>
        <location evidence="5">Cytoplasm</location>
    </subcellularLocation>
    <text evidence="5">Localizes to the division site, in a FtsZ-dependent manner.</text>
</comment>
<keyword evidence="5" id="KW-0963">Cytoplasm</keyword>
<evidence type="ECO:0000256" key="3">
    <source>
        <dbReference type="ARBA" id="ARBA00023306"/>
    </source>
</evidence>
<dbReference type="InterPro" id="IPR038594">
    <property type="entry name" value="SepF-like_sf"/>
</dbReference>
<evidence type="ECO:0000256" key="5">
    <source>
        <dbReference type="HAMAP-Rule" id="MF_01197"/>
    </source>
</evidence>
<keyword evidence="2 5" id="KW-0717">Septation</keyword>
<dbReference type="Proteomes" id="UP000449710">
    <property type="component" value="Unassembled WGS sequence"/>
</dbReference>
<keyword evidence="7" id="KW-1185">Reference proteome</keyword>
<comment type="subunit">
    <text evidence="5">Homodimer. Interacts with FtsZ.</text>
</comment>
<proteinExistence type="inferred from homology"/>
<evidence type="ECO:0000256" key="4">
    <source>
        <dbReference type="ARBA" id="ARBA00044936"/>
    </source>
</evidence>
<dbReference type="GO" id="GO:0000917">
    <property type="term" value="P:division septum assembly"/>
    <property type="evidence" value="ECO:0007669"/>
    <property type="project" value="UniProtKB-KW"/>
</dbReference>
<dbReference type="PANTHER" id="PTHR35798">
    <property type="entry name" value="CELL DIVISION PROTEIN SEPF"/>
    <property type="match status" value="1"/>
</dbReference>
<dbReference type="Pfam" id="PF04472">
    <property type="entry name" value="SepF"/>
    <property type="match status" value="1"/>
</dbReference>
<evidence type="ECO:0000256" key="1">
    <source>
        <dbReference type="ARBA" id="ARBA00022618"/>
    </source>
</evidence>
<comment type="similarity">
    <text evidence="5">Belongs to the SepF family.</text>
</comment>
<dbReference type="InterPro" id="IPR007561">
    <property type="entry name" value="Cell_div_SepF/SepF-rel"/>
</dbReference>
<sequence length="144" mass="16398">MAEKLIEKVKYFVGMDEDELENEEYDGEVEEEQTMQTSKTNKVYNLHKNEQVNVVIFEPKDFEEASVIVDNLKTRKPVVVNLEEVETELAKKFFDFLSGAVYALDGNIQKVSASIFILAPSNVELTGAGTREDFKAKGPFPWQK</sequence>
<dbReference type="GO" id="GO:0005737">
    <property type="term" value="C:cytoplasm"/>
    <property type="evidence" value="ECO:0007669"/>
    <property type="project" value="UniProtKB-SubCell"/>
</dbReference>
<protein>
    <recommendedName>
        <fullName evidence="5">Cell division protein SepF</fullName>
    </recommendedName>
</protein>
<dbReference type="PANTHER" id="PTHR35798:SF1">
    <property type="entry name" value="CELL DIVISION PROTEIN SEPF"/>
    <property type="match status" value="1"/>
</dbReference>
<dbReference type="InterPro" id="IPR023052">
    <property type="entry name" value="Cell_div_SepF"/>
</dbReference>
<dbReference type="GO" id="GO:0043093">
    <property type="term" value="P:FtsZ-dependent cytokinesis"/>
    <property type="evidence" value="ECO:0007669"/>
    <property type="project" value="UniProtKB-UniRule"/>
</dbReference>
<organism evidence="6 7">
    <name type="scientific">Isachenkonia alkalipeptolytica</name>
    <dbReference type="NCBI Taxonomy" id="2565777"/>
    <lineage>
        <taxon>Bacteria</taxon>
        <taxon>Bacillati</taxon>
        <taxon>Bacillota</taxon>
        <taxon>Clostridia</taxon>
        <taxon>Eubacteriales</taxon>
        <taxon>Clostridiaceae</taxon>
        <taxon>Isachenkonia</taxon>
    </lineage>
</organism>
<name>A0AA43XMR0_9CLOT</name>
<reference evidence="6 7" key="1">
    <citation type="submission" date="2019-04" db="EMBL/GenBank/DDBJ databases">
        <title>Isachenkonia alkalipeptolytica gen. nov. sp. nov. a new anaerobic, alkiliphilic organothrophic bacterium capable to reduce synthesized ferrihydrite isolated from a soda lake.</title>
        <authorList>
            <person name="Toshchakov S.V."/>
            <person name="Zavarzina D.G."/>
            <person name="Zhilina T.N."/>
            <person name="Kostrikina N.A."/>
            <person name="Kublanov I.V."/>
        </authorList>
    </citation>
    <scope>NUCLEOTIDE SEQUENCE [LARGE SCALE GENOMIC DNA]</scope>
    <source>
        <strain evidence="6 7">Z-1701</strain>
    </source>
</reference>
<keyword evidence="3 5" id="KW-0131">Cell cycle</keyword>
<gene>
    <name evidence="5" type="primary">sepF</name>
    <name evidence="6" type="ORF">ISALK_11680</name>
</gene>
<dbReference type="Gene3D" id="3.30.110.150">
    <property type="entry name" value="SepF-like protein"/>
    <property type="match status" value="1"/>
</dbReference>
<evidence type="ECO:0000256" key="2">
    <source>
        <dbReference type="ARBA" id="ARBA00023210"/>
    </source>
</evidence>
<comment type="caution">
    <text evidence="6">The sequence shown here is derived from an EMBL/GenBank/DDBJ whole genome shotgun (WGS) entry which is preliminary data.</text>
</comment>
<dbReference type="EMBL" id="SUMG01000017">
    <property type="protein sequence ID" value="NBG89149.1"/>
    <property type="molecule type" value="Genomic_DNA"/>
</dbReference>
<dbReference type="HAMAP" id="MF_01197">
    <property type="entry name" value="SepF"/>
    <property type="match status" value="1"/>
</dbReference>
<comment type="function">
    <text evidence="4 5">Cell division protein that is part of the divisome complex and is recruited early to the Z-ring. Probably stimulates Z-ring formation, perhaps through the cross-linking of FtsZ protofilaments. Its function overlaps with FtsA.</text>
</comment>
<evidence type="ECO:0000313" key="7">
    <source>
        <dbReference type="Proteomes" id="UP000449710"/>
    </source>
</evidence>